<dbReference type="EMBL" id="MU629418">
    <property type="protein sequence ID" value="KAJ1257382.1"/>
    <property type="molecule type" value="Genomic_DNA"/>
</dbReference>
<dbReference type="PANTHER" id="PTHR47718:SF4">
    <property type="entry name" value="PROTEIN FAR1-RELATED SEQUENCE"/>
    <property type="match status" value="1"/>
</dbReference>
<dbReference type="Proteomes" id="UP001164776">
    <property type="component" value="Unassembled WGS sequence"/>
</dbReference>
<dbReference type="Pfam" id="PF10551">
    <property type="entry name" value="MULE"/>
    <property type="match status" value="1"/>
</dbReference>
<dbReference type="OrthoDB" id="690262at2759"/>
<organism evidence="3 4">
    <name type="scientific">Paspalum vaginatum</name>
    <name type="common">seashore paspalum</name>
    <dbReference type="NCBI Taxonomy" id="158149"/>
    <lineage>
        <taxon>Eukaryota</taxon>
        <taxon>Viridiplantae</taxon>
        <taxon>Streptophyta</taxon>
        <taxon>Embryophyta</taxon>
        <taxon>Tracheophyta</taxon>
        <taxon>Spermatophyta</taxon>
        <taxon>Magnoliopsida</taxon>
        <taxon>Liliopsida</taxon>
        <taxon>Poales</taxon>
        <taxon>Poaceae</taxon>
        <taxon>PACMAD clade</taxon>
        <taxon>Panicoideae</taxon>
        <taxon>Andropogonodae</taxon>
        <taxon>Paspaleae</taxon>
        <taxon>Paspalinae</taxon>
        <taxon>Paspalum</taxon>
    </lineage>
</organism>
<evidence type="ECO:0000313" key="3">
    <source>
        <dbReference type="EMBL" id="KAJ1257382.1"/>
    </source>
</evidence>
<keyword evidence="4" id="KW-1185">Reference proteome</keyword>
<dbReference type="AlphaFoldDB" id="A0A9W8CGZ1"/>
<name>A0A9W8CGZ1_9POAL</name>
<evidence type="ECO:0000313" key="4">
    <source>
        <dbReference type="Proteomes" id="UP001164776"/>
    </source>
</evidence>
<dbReference type="InterPro" id="IPR018289">
    <property type="entry name" value="MULE_transposase_dom"/>
</dbReference>
<reference evidence="3 4" key="1">
    <citation type="submission" date="2022-10" db="EMBL/GenBank/DDBJ databases">
        <title>WGS assembly of Paspalum vaginatum 540-79.</title>
        <authorList>
            <person name="Sun G."/>
            <person name="Wase N."/>
            <person name="Shu S."/>
            <person name="Jenkins J."/>
            <person name="Zhou B."/>
            <person name="Torres-Rodriguez J."/>
            <person name="Chen C."/>
            <person name="Sandor L."/>
            <person name="Plott C."/>
            <person name="Yoshinga Y."/>
            <person name="Daum C."/>
            <person name="Qi P."/>
            <person name="Barry K."/>
            <person name="Lipzen A."/>
            <person name="Berry L."/>
            <person name="Pedersen C."/>
            <person name="Gottilla T."/>
            <person name="Foltz A."/>
            <person name="Yu H."/>
            <person name="O'Malley R."/>
            <person name="Zhang C."/>
            <person name="Devos K."/>
            <person name="Sigmon B."/>
            <person name="Yu B."/>
            <person name="Obata T."/>
            <person name="Schmutz J."/>
            <person name="Schnable J."/>
        </authorList>
    </citation>
    <scope>NUCLEOTIDE SEQUENCE [LARGE SCALE GENOMIC DNA]</scope>
    <source>
        <strain evidence="4">cv. 540-79</strain>
    </source>
</reference>
<gene>
    <name evidence="3" type="ORF">BS78_K070000</name>
</gene>
<dbReference type="PANTHER" id="PTHR47718">
    <property type="entry name" value="OS01G0519700 PROTEIN"/>
    <property type="match status" value="1"/>
</dbReference>
<accession>A0A9W8CGZ1</accession>
<evidence type="ECO:0000256" key="1">
    <source>
        <dbReference type="SAM" id="MobiDB-lite"/>
    </source>
</evidence>
<feature type="compositionally biased region" description="Low complexity" evidence="1">
    <location>
        <begin position="89"/>
        <end position="98"/>
    </location>
</feature>
<protein>
    <recommendedName>
        <fullName evidence="2">MULE transposase domain-containing protein</fullName>
    </recommendedName>
</protein>
<feature type="domain" description="MULE transposase" evidence="2">
    <location>
        <begin position="229"/>
        <end position="321"/>
    </location>
</feature>
<sequence length="510" mass="59074">MSSPDDPYVGKTFGTFEEARLFYKDYARKLGIGIRNATSRRSAKTQEVDKVLLLCNKEDKGKKSKGGGEETVELEHVNCSGGESDVPEGAAKGKAPTGAKRKREKLKYTCCKARMQIKFDGVRWVVTNFVVDHNHSLVDKPNLTKFLKSHSGIPNEEVQFLTLSHECNIDTSRMMQLMSELYGSAQFVPYHTKHVSNLRVKLDADDKLANIFWVDGAAREAYKRYNDFISFDITYLTNKYKMPFAPFIAINRHGLTIQVGCGFLRNESAESYVWLFQTFLEAMNGLQPVNIITDQDLAMAAAIRAVFVCARHRCCRWHIISKIEAKLGNFFKTKKGMENEYNDTVNYSLTPEEFEAKWVAMINRYIAHDNEILVNLYHIRHLWVPAYFMDRFFPFLQSTQRSESFNGVLKRYVNPHNSILDFCRQYKKIQDKTDVAEDKQDFRTDQKVPSPWSRFPIEKHAIEVYTRNIYFRFRVEFEKIADYVACPVYPNMYRLSPVLDFASGYGRRDV</sequence>
<comment type="caution">
    <text evidence="3">The sequence shown here is derived from an EMBL/GenBank/DDBJ whole genome shotgun (WGS) entry which is preliminary data.</text>
</comment>
<evidence type="ECO:0000259" key="2">
    <source>
        <dbReference type="Pfam" id="PF10551"/>
    </source>
</evidence>
<proteinExistence type="predicted"/>
<feature type="region of interest" description="Disordered" evidence="1">
    <location>
        <begin position="79"/>
        <end position="98"/>
    </location>
</feature>